<dbReference type="OrthoDB" id="3783833at2759"/>
<name>A0A8E2ETM0_9PEZI</name>
<evidence type="ECO:0000313" key="1">
    <source>
        <dbReference type="EMBL" id="OCL04123.1"/>
    </source>
</evidence>
<dbReference type="Proteomes" id="UP000250140">
    <property type="component" value="Unassembled WGS sequence"/>
</dbReference>
<dbReference type="AlphaFoldDB" id="A0A8E2ETM0"/>
<protein>
    <submittedName>
        <fullName evidence="1">Uncharacterized protein</fullName>
    </submittedName>
</protein>
<reference evidence="1 2" key="1">
    <citation type="journal article" date="2016" name="Nat. Commun.">
        <title>Ectomycorrhizal ecology is imprinted in the genome of the dominant symbiotic fungus Cenococcum geophilum.</title>
        <authorList>
            <consortium name="DOE Joint Genome Institute"/>
            <person name="Peter M."/>
            <person name="Kohler A."/>
            <person name="Ohm R.A."/>
            <person name="Kuo A."/>
            <person name="Krutzmann J."/>
            <person name="Morin E."/>
            <person name="Arend M."/>
            <person name="Barry K.W."/>
            <person name="Binder M."/>
            <person name="Choi C."/>
            <person name="Clum A."/>
            <person name="Copeland A."/>
            <person name="Grisel N."/>
            <person name="Haridas S."/>
            <person name="Kipfer T."/>
            <person name="LaButti K."/>
            <person name="Lindquist E."/>
            <person name="Lipzen A."/>
            <person name="Maire R."/>
            <person name="Meier B."/>
            <person name="Mihaltcheva S."/>
            <person name="Molinier V."/>
            <person name="Murat C."/>
            <person name="Poggeler S."/>
            <person name="Quandt C.A."/>
            <person name="Sperisen C."/>
            <person name="Tritt A."/>
            <person name="Tisserant E."/>
            <person name="Crous P.W."/>
            <person name="Henrissat B."/>
            <person name="Nehls U."/>
            <person name="Egli S."/>
            <person name="Spatafora J.W."/>
            <person name="Grigoriev I.V."/>
            <person name="Martin F.M."/>
        </authorList>
    </citation>
    <scope>NUCLEOTIDE SEQUENCE [LARGE SCALE GENOMIC DNA]</scope>
    <source>
        <strain evidence="1 2">CBS 207.34</strain>
    </source>
</reference>
<dbReference type="EMBL" id="KV750597">
    <property type="protein sequence ID" value="OCL04123.1"/>
    <property type="molecule type" value="Genomic_DNA"/>
</dbReference>
<organism evidence="1 2">
    <name type="scientific">Glonium stellatum</name>
    <dbReference type="NCBI Taxonomy" id="574774"/>
    <lineage>
        <taxon>Eukaryota</taxon>
        <taxon>Fungi</taxon>
        <taxon>Dikarya</taxon>
        <taxon>Ascomycota</taxon>
        <taxon>Pezizomycotina</taxon>
        <taxon>Dothideomycetes</taxon>
        <taxon>Pleosporomycetidae</taxon>
        <taxon>Gloniales</taxon>
        <taxon>Gloniaceae</taxon>
        <taxon>Glonium</taxon>
    </lineage>
</organism>
<keyword evidence="2" id="KW-1185">Reference proteome</keyword>
<proteinExistence type="predicted"/>
<accession>A0A8E2ETM0</accession>
<gene>
    <name evidence="1" type="ORF">AOQ84DRAFT_380920</name>
</gene>
<evidence type="ECO:0000313" key="2">
    <source>
        <dbReference type="Proteomes" id="UP000250140"/>
    </source>
</evidence>
<sequence>MSFMLQFPPSTFPVPTNIDRRAYADIFIGNINISQKIPRIPLAMLLHFAPNLAKYLESVTMQSGAPHNDRCLNLPNESAEIYGIQVIISRMLQLSGIASPPIIHEPNTIIGAIRILRAWRLFGIDMKGASSIHTRILAVLWLHTIKNNEVEAIWEYFEKDNPIVNAMIQNIVNNCALGEINGVEYTKIRYYARGHPSLSGRIREATAALDRKVTKEETATRSQH</sequence>